<evidence type="ECO:0000313" key="3">
    <source>
        <dbReference type="Proteomes" id="UP000298663"/>
    </source>
</evidence>
<accession>A0A4U5P9P7</accession>
<organism evidence="2 3">
    <name type="scientific">Steinernema carpocapsae</name>
    <name type="common">Entomopathogenic nematode</name>
    <dbReference type="NCBI Taxonomy" id="34508"/>
    <lineage>
        <taxon>Eukaryota</taxon>
        <taxon>Metazoa</taxon>
        <taxon>Ecdysozoa</taxon>
        <taxon>Nematoda</taxon>
        <taxon>Chromadorea</taxon>
        <taxon>Rhabditida</taxon>
        <taxon>Tylenchina</taxon>
        <taxon>Panagrolaimomorpha</taxon>
        <taxon>Strongyloidoidea</taxon>
        <taxon>Steinernematidae</taxon>
        <taxon>Steinernema</taxon>
    </lineage>
</organism>
<sequence length="181" mass="20841">MAPRLQKKEDAKRKKAIDHLQKRVHYFNMKKRLAKFYKVTNEVVQTKRKAMVTPVQGVKYFPSRFTEQMKGLKALKAEKKQSLKVVTRKYIKEKGSHQELKNQKNQLRMEVEMGQRIAPKPQPKHSLEIKEEELPNSGESDSDLPRIIGGSPTPASVKKEETAPKKGYTASLQRAPDMTRT</sequence>
<name>A0A4U5P9P7_STECR</name>
<evidence type="ECO:0000313" key="2">
    <source>
        <dbReference type="EMBL" id="TKR92763.1"/>
    </source>
</evidence>
<gene>
    <name evidence="2" type="ORF">L596_007348</name>
</gene>
<proteinExistence type="predicted"/>
<keyword evidence="3" id="KW-1185">Reference proteome</keyword>
<dbReference type="EMBL" id="AZBU02000002">
    <property type="protein sequence ID" value="TKR92763.1"/>
    <property type="molecule type" value="Genomic_DNA"/>
</dbReference>
<feature type="region of interest" description="Disordered" evidence="1">
    <location>
        <begin position="115"/>
        <end position="181"/>
    </location>
</feature>
<evidence type="ECO:0000256" key="1">
    <source>
        <dbReference type="SAM" id="MobiDB-lite"/>
    </source>
</evidence>
<reference evidence="2 3" key="1">
    <citation type="journal article" date="2015" name="Genome Biol.">
        <title>Comparative genomics of Steinernema reveals deeply conserved gene regulatory networks.</title>
        <authorList>
            <person name="Dillman A.R."/>
            <person name="Macchietto M."/>
            <person name="Porter C.F."/>
            <person name="Rogers A."/>
            <person name="Williams B."/>
            <person name="Antoshechkin I."/>
            <person name="Lee M.M."/>
            <person name="Goodwin Z."/>
            <person name="Lu X."/>
            <person name="Lewis E.E."/>
            <person name="Goodrich-Blair H."/>
            <person name="Stock S.P."/>
            <person name="Adams B.J."/>
            <person name="Sternberg P.W."/>
            <person name="Mortazavi A."/>
        </authorList>
    </citation>
    <scope>NUCLEOTIDE SEQUENCE [LARGE SCALE GENOMIC DNA]</scope>
    <source>
        <strain evidence="2 3">ALL</strain>
    </source>
</reference>
<reference evidence="2 3" key="2">
    <citation type="journal article" date="2019" name="G3 (Bethesda)">
        <title>Hybrid Assembly of the Genome of the Entomopathogenic Nematode Steinernema carpocapsae Identifies the X-Chromosome.</title>
        <authorList>
            <person name="Serra L."/>
            <person name="Macchietto M."/>
            <person name="Macias-Munoz A."/>
            <person name="McGill C.J."/>
            <person name="Rodriguez I.M."/>
            <person name="Rodriguez B."/>
            <person name="Murad R."/>
            <person name="Mortazavi A."/>
        </authorList>
    </citation>
    <scope>NUCLEOTIDE SEQUENCE [LARGE SCALE GENOMIC DNA]</scope>
    <source>
        <strain evidence="2 3">ALL</strain>
    </source>
</reference>
<dbReference type="Proteomes" id="UP000298663">
    <property type="component" value="Unassembled WGS sequence"/>
</dbReference>
<protein>
    <submittedName>
        <fullName evidence="2">Uncharacterized protein</fullName>
    </submittedName>
</protein>
<comment type="caution">
    <text evidence="2">The sequence shown here is derived from an EMBL/GenBank/DDBJ whole genome shotgun (WGS) entry which is preliminary data.</text>
</comment>
<dbReference type="AlphaFoldDB" id="A0A4U5P9P7"/>